<dbReference type="EMBL" id="SAUN01000001">
    <property type="protein sequence ID" value="RVX44970.1"/>
    <property type="molecule type" value="Genomic_DNA"/>
</dbReference>
<dbReference type="RefSeq" id="WP_164903973.1">
    <property type="nucleotide sequence ID" value="NZ_SAUN01000001.1"/>
</dbReference>
<organism evidence="1 2">
    <name type="scientific">Nonomuraea polychroma</name>
    <dbReference type="NCBI Taxonomy" id="46176"/>
    <lineage>
        <taxon>Bacteria</taxon>
        <taxon>Bacillati</taxon>
        <taxon>Actinomycetota</taxon>
        <taxon>Actinomycetes</taxon>
        <taxon>Streptosporangiales</taxon>
        <taxon>Streptosporangiaceae</taxon>
        <taxon>Nonomuraea</taxon>
    </lineage>
</organism>
<name>A0A438MGK0_9ACTN</name>
<sequence>MRALLRRFRRDTTVTFDEIRGEVCDAACRAGAALDRARTTSLMLR</sequence>
<evidence type="ECO:0000313" key="2">
    <source>
        <dbReference type="Proteomes" id="UP000284824"/>
    </source>
</evidence>
<gene>
    <name evidence="1" type="ORF">EDD27_7744</name>
</gene>
<accession>A0A438MGK0</accession>
<evidence type="ECO:0000313" key="1">
    <source>
        <dbReference type="EMBL" id="RVX44970.1"/>
    </source>
</evidence>
<reference evidence="1 2" key="1">
    <citation type="submission" date="2019-01" db="EMBL/GenBank/DDBJ databases">
        <title>Sequencing the genomes of 1000 actinobacteria strains.</title>
        <authorList>
            <person name="Klenk H.-P."/>
        </authorList>
    </citation>
    <scope>NUCLEOTIDE SEQUENCE [LARGE SCALE GENOMIC DNA]</scope>
    <source>
        <strain evidence="1 2">DSM 43925</strain>
    </source>
</reference>
<dbReference type="Proteomes" id="UP000284824">
    <property type="component" value="Unassembled WGS sequence"/>
</dbReference>
<proteinExistence type="predicted"/>
<protein>
    <submittedName>
        <fullName evidence="1">Uncharacterized protein</fullName>
    </submittedName>
</protein>
<dbReference type="AlphaFoldDB" id="A0A438MGK0"/>
<keyword evidence="2" id="KW-1185">Reference proteome</keyword>
<comment type="caution">
    <text evidence="1">The sequence shown here is derived from an EMBL/GenBank/DDBJ whole genome shotgun (WGS) entry which is preliminary data.</text>
</comment>